<proteinExistence type="inferred from homology"/>
<dbReference type="PANTHER" id="PTHR11136:SF0">
    <property type="entry name" value="DIHYDROFOLATE SYNTHETASE-RELATED"/>
    <property type="match status" value="1"/>
</dbReference>
<evidence type="ECO:0000256" key="10">
    <source>
        <dbReference type="ARBA" id="ARBA00022723"/>
    </source>
</evidence>
<evidence type="ECO:0000256" key="8">
    <source>
        <dbReference type="ARBA" id="ARBA00019357"/>
    </source>
</evidence>
<protein>
    <recommendedName>
        <fullName evidence="8">Dihydrofolate synthase/folylpolyglutamate synthase</fullName>
        <ecNumber evidence="6">6.3.2.12</ecNumber>
        <ecNumber evidence="7">6.3.2.17</ecNumber>
    </recommendedName>
    <alternativeName>
        <fullName evidence="17">Folylpoly-gamma-glutamate synthetase-dihydrofolate synthetase</fullName>
    </alternativeName>
    <alternativeName>
        <fullName evidence="15">Folylpolyglutamate synthetase</fullName>
    </alternativeName>
    <alternativeName>
        <fullName evidence="16">Tetrahydrofolylpolyglutamate synthase</fullName>
    </alternativeName>
</protein>
<evidence type="ECO:0000256" key="15">
    <source>
        <dbReference type="ARBA" id="ARBA00030048"/>
    </source>
</evidence>
<evidence type="ECO:0000259" key="23">
    <source>
        <dbReference type="Pfam" id="PF02875"/>
    </source>
</evidence>
<comment type="catalytic activity">
    <reaction evidence="19">
        <text>10-formyltetrahydrofolyl-(gamma-L-Glu)(n) + L-glutamate + ATP = 10-formyltetrahydrofolyl-(gamma-L-Glu)(n+1) + ADP + phosphate + H(+)</text>
        <dbReference type="Rhea" id="RHEA:51904"/>
        <dbReference type="Rhea" id="RHEA-COMP:13088"/>
        <dbReference type="Rhea" id="RHEA-COMP:14300"/>
        <dbReference type="ChEBI" id="CHEBI:15378"/>
        <dbReference type="ChEBI" id="CHEBI:29985"/>
        <dbReference type="ChEBI" id="CHEBI:30616"/>
        <dbReference type="ChEBI" id="CHEBI:43474"/>
        <dbReference type="ChEBI" id="CHEBI:134413"/>
        <dbReference type="ChEBI" id="CHEBI:456216"/>
        <dbReference type="EC" id="6.3.2.17"/>
    </reaction>
</comment>
<dbReference type="PROSITE" id="PS01012">
    <property type="entry name" value="FOLYLPOLYGLU_SYNT_2"/>
    <property type="match status" value="1"/>
</dbReference>
<dbReference type="InterPro" id="IPR013221">
    <property type="entry name" value="Mur_ligase_cen"/>
</dbReference>
<evidence type="ECO:0000256" key="17">
    <source>
        <dbReference type="ARBA" id="ARBA00032510"/>
    </source>
</evidence>
<name>A0A6I6GTU5_9BACT</name>
<evidence type="ECO:0000256" key="4">
    <source>
        <dbReference type="ARBA" id="ARBA00005150"/>
    </source>
</evidence>
<dbReference type="InterPro" id="IPR036615">
    <property type="entry name" value="Mur_ligase_C_dom_sf"/>
</dbReference>
<evidence type="ECO:0000256" key="22">
    <source>
        <dbReference type="PIRNR" id="PIRNR001563"/>
    </source>
</evidence>
<dbReference type="EC" id="6.3.2.12" evidence="6"/>
<keyword evidence="11 22" id="KW-0547">Nucleotide-binding</keyword>
<evidence type="ECO:0000256" key="12">
    <source>
        <dbReference type="ARBA" id="ARBA00022840"/>
    </source>
</evidence>
<comment type="catalytic activity">
    <reaction evidence="21">
        <text>7,8-dihydropteroate + L-glutamate + ATP = 7,8-dihydrofolate + ADP + phosphate + H(+)</text>
        <dbReference type="Rhea" id="RHEA:23584"/>
        <dbReference type="ChEBI" id="CHEBI:15378"/>
        <dbReference type="ChEBI" id="CHEBI:17839"/>
        <dbReference type="ChEBI" id="CHEBI:29985"/>
        <dbReference type="ChEBI" id="CHEBI:30616"/>
        <dbReference type="ChEBI" id="CHEBI:43474"/>
        <dbReference type="ChEBI" id="CHEBI:57451"/>
        <dbReference type="ChEBI" id="CHEBI:456216"/>
        <dbReference type="EC" id="6.3.2.12"/>
    </reaction>
</comment>
<gene>
    <name evidence="25" type="ORF">GLV81_10635</name>
</gene>
<evidence type="ECO:0000256" key="1">
    <source>
        <dbReference type="ARBA" id="ARBA00001946"/>
    </source>
</evidence>
<accession>A0A6I6GTU5</accession>
<evidence type="ECO:0000256" key="14">
    <source>
        <dbReference type="ARBA" id="ARBA00022909"/>
    </source>
</evidence>
<organism evidence="25 26">
    <name type="scientific">Phnomibacter ginsenosidimutans</name>
    <dbReference type="NCBI Taxonomy" id="2676868"/>
    <lineage>
        <taxon>Bacteria</taxon>
        <taxon>Pseudomonadati</taxon>
        <taxon>Bacteroidota</taxon>
        <taxon>Chitinophagia</taxon>
        <taxon>Chitinophagales</taxon>
        <taxon>Chitinophagaceae</taxon>
        <taxon>Phnomibacter</taxon>
    </lineage>
</organism>
<dbReference type="Proteomes" id="UP000426027">
    <property type="component" value="Chromosome"/>
</dbReference>
<evidence type="ECO:0000256" key="6">
    <source>
        <dbReference type="ARBA" id="ARBA00013023"/>
    </source>
</evidence>
<dbReference type="GO" id="GO:0008841">
    <property type="term" value="F:dihydrofolate synthase activity"/>
    <property type="evidence" value="ECO:0007669"/>
    <property type="project" value="UniProtKB-EC"/>
</dbReference>
<sequence length="439" mass="48648">MTYQETIDYLYARLPMFTRIGAAAYKKDLHNTIALLNAIGNPQQQFKSIHIAGTNGKGSTSHMLAAIMQTHGYKTGLYTSPHLVDFRERIKINGEWIDANFIIDFTEQIKPVIEAIEPSFFEVTVALAFAWFAQQKVDIAVIETGLGGRLDSTNIITPELSIITNIGWDHMNLLGNTLPEIAAEKAGIIKPGIPAVVGEYLPETKTVFVQQASNCNSSLVFAADAFSIAKVASTPQALSVSLHNNATDETISLTTDLGGLYQQYNLRTVYSSCLALQQAGWPLQLPLIQEALQAVKQRTGLHGRWEVLRTSPLLVLDVAHNVNGMQQVLQQVQYWQQQYSGMQVHIVMGMVRDKDIDHVLTLLPKEYHYYFTQAQLPRALPAPDMQQQAAQHQLHGPAFTQVNDAIAAALQAAQPQDLVLVCGSVFVVGEVDRNRWEML</sequence>
<evidence type="ECO:0000256" key="16">
    <source>
        <dbReference type="ARBA" id="ARBA00030592"/>
    </source>
</evidence>
<evidence type="ECO:0000256" key="21">
    <source>
        <dbReference type="ARBA" id="ARBA00049161"/>
    </source>
</evidence>
<dbReference type="EMBL" id="CP046566">
    <property type="protein sequence ID" value="QGW28499.1"/>
    <property type="molecule type" value="Genomic_DNA"/>
</dbReference>
<dbReference type="EC" id="6.3.2.17" evidence="7"/>
<dbReference type="GO" id="GO:0046656">
    <property type="term" value="P:folic acid biosynthetic process"/>
    <property type="evidence" value="ECO:0007669"/>
    <property type="project" value="UniProtKB-KW"/>
</dbReference>
<keyword evidence="12 22" id="KW-0067">ATP-binding</keyword>
<evidence type="ECO:0000256" key="19">
    <source>
        <dbReference type="ARBA" id="ARBA00047808"/>
    </source>
</evidence>
<comment type="catalytic activity">
    <reaction evidence="18">
        <text>(6S)-5,6,7,8-tetrahydrofolyl-(gamma-L-Glu)(n) + L-glutamate + ATP = (6S)-5,6,7,8-tetrahydrofolyl-(gamma-L-Glu)(n+1) + ADP + phosphate + H(+)</text>
        <dbReference type="Rhea" id="RHEA:10580"/>
        <dbReference type="Rhea" id="RHEA-COMP:14738"/>
        <dbReference type="Rhea" id="RHEA-COMP:14740"/>
        <dbReference type="ChEBI" id="CHEBI:15378"/>
        <dbReference type="ChEBI" id="CHEBI:29985"/>
        <dbReference type="ChEBI" id="CHEBI:30616"/>
        <dbReference type="ChEBI" id="CHEBI:43474"/>
        <dbReference type="ChEBI" id="CHEBI:141005"/>
        <dbReference type="ChEBI" id="CHEBI:456216"/>
        <dbReference type="EC" id="6.3.2.17"/>
    </reaction>
</comment>
<evidence type="ECO:0000256" key="20">
    <source>
        <dbReference type="ARBA" id="ARBA00049035"/>
    </source>
</evidence>
<feature type="domain" description="Mur ligase C-terminal" evidence="23">
    <location>
        <begin position="303"/>
        <end position="424"/>
    </location>
</feature>
<comment type="function">
    <text evidence="2">Functions in two distinct reactions of the de novo folate biosynthetic pathway. Catalyzes the addition of a glutamate residue to dihydropteroate (7,8-dihydropteroate or H2Pte) to form dihydrofolate (7,8-dihydrofolate monoglutamate or H2Pte-Glu). Also catalyzes successive additions of L-glutamate to tetrahydrofolate or 10-formyltetrahydrofolate or 5,10-methylenetetrahydrofolate, leading to folylpolyglutamate derivatives.</text>
</comment>
<evidence type="ECO:0000256" key="5">
    <source>
        <dbReference type="ARBA" id="ARBA00008276"/>
    </source>
</evidence>
<dbReference type="AlphaFoldDB" id="A0A6I6GTU5"/>
<dbReference type="InterPro" id="IPR001645">
    <property type="entry name" value="Folylpolyglutamate_synth"/>
</dbReference>
<evidence type="ECO:0000256" key="11">
    <source>
        <dbReference type="ARBA" id="ARBA00022741"/>
    </source>
</evidence>
<dbReference type="GO" id="GO:0046872">
    <property type="term" value="F:metal ion binding"/>
    <property type="evidence" value="ECO:0007669"/>
    <property type="project" value="UniProtKB-KW"/>
</dbReference>
<evidence type="ECO:0000256" key="3">
    <source>
        <dbReference type="ARBA" id="ARBA00004799"/>
    </source>
</evidence>
<keyword evidence="26" id="KW-1185">Reference proteome</keyword>
<dbReference type="Gene3D" id="3.40.1190.10">
    <property type="entry name" value="Mur-like, catalytic domain"/>
    <property type="match status" value="1"/>
</dbReference>
<evidence type="ECO:0000313" key="25">
    <source>
        <dbReference type="EMBL" id="QGW28499.1"/>
    </source>
</evidence>
<keyword evidence="10" id="KW-0479">Metal-binding</keyword>
<dbReference type="Pfam" id="PF02875">
    <property type="entry name" value="Mur_ligase_C"/>
    <property type="match status" value="1"/>
</dbReference>
<keyword evidence="14" id="KW-0289">Folate biosynthesis</keyword>
<dbReference type="Pfam" id="PF08245">
    <property type="entry name" value="Mur_ligase_M"/>
    <property type="match status" value="1"/>
</dbReference>
<dbReference type="InterPro" id="IPR018109">
    <property type="entry name" value="Folylpolyglutamate_synth_CS"/>
</dbReference>
<evidence type="ECO:0000256" key="9">
    <source>
        <dbReference type="ARBA" id="ARBA00022598"/>
    </source>
</evidence>
<evidence type="ECO:0000256" key="2">
    <source>
        <dbReference type="ARBA" id="ARBA00002714"/>
    </source>
</evidence>
<dbReference type="NCBIfam" id="TIGR01499">
    <property type="entry name" value="folC"/>
    <property type="match status" value="1"/>
</dbReference>
<evidence type="ECO:0000256" key="18">
    <source>
        <dbReference type="ARBA" id="ARBA00047493"/>
    </source>
</evidence>
<comment type="cofactor">
    <cofactor evidence="1">
        <name>Mg(2+)</name>
        <dbReference type="ChEBI" id="CHEBI:18420"/>
    </cofactor>
</comment>
<dbReference type="FunFam" id="3.40.1190.10:FF:000011">
    <property type="entry name" value="Folylpolyglutamate synthase/dihydrofolate synthase"/>
    <property type="match status" value="1"/>
</dbReference>
<dbReference type="GO" id="GO:0005737">
    <property type="term" value="C:cytoplasm"/>
    <property type="evidence" value="ECO:0007669"/>
    <property type="project" value="TreeGrafter"/>
</dbReference>
<dbReference type="PANTHER" id="PTHR11136">
    <property type="entry name" value="FOLYLPOLYGLUTAMATE SYNTHASE-RELATED"/>
    <property type="match status" value="1"/>
</dbReference>
<dbReference type="InterPro" id="IPR036565">
    <property type="entry name" value="Mur-like_cat_sf"/>
</dbReference>
<reference evidence="25 26" key="1">
    <citation type="submission" date="2019-11" db="EMBL/GenBank/DDBJ databases">
        <authorList>
            <person name="Im W.T."/>
        </authorList>
    </citation>
    <scope>NUCLEOTIDE SEQUENCE [LARGE SCALE GENOMIC DNA]</scope>
    <source>
        <strain evidence="25 26">SB-02</strain>
    </source>
</reference>
<dbReference type="SUPFAM" id="SSF53244">
    <property type="entry name" value="MurD-like peptide ligases, peptide-binding domain"/>
    <property type="match status" value="1"/>
</dbReference>
<feature type="domain" description="Mur ligase central" evidence="24">
    <location>
        <begin position="51"/>
        <end position="266"/>
    </location>
</feature>
<evidence type="ECO:0000256" key="13">
    <source>
        <dbReference type="ARBA" id="ARBA00022842"/>
    </source>
</evidence>
<keyword evidence="9 22" id="KW-0436">Ligase</keyword>
<evidence type="ECO:0000259" key="24">
    <source>
        <dbReference type="Pfam" id="PF08245"/>
    </source>
</evidence>
<keyword evidence="13" id="KW-0460">Magnesium</keyword>
<dbReference type="GO" id="GO:0005524">
    <property type="term" value="F:ATP binding"/>
    <property type="evidence" value="ECO:0007669"/>
    <property type="project" value="UniProtKB-KW"/>
</dbReference>
<comment type="pathway">
    <text evidence="4">Cofactor biosynthesis; tetrahydrofolylpolyglutamate biosynthesis.</text>
</comment>
<evidence type="ECO:0000313" key="26">
    <source>
        <dbReference type="Proteomes" id="UP000426027"/>
    </source>
</evidence>
<dbReference type="InterPro" id="IPR004101">
    <property type="entry name" value="Mur_ligase_C"/>
</dbReference>
<comment type="catalytic activity">
    <reaction evidence="20">
        <text>(6R)-5,10-methylenetetrahydrofolyl-(gamma-L-Glu)(n) + L-glutamate + ATP = (6R)-5,10-methylenetetrahydrofolyl-(gamma-L-Glu)(n+1) + ADP + phosphate + H(+)</text>
        <dbReference type="Rhea" id="RHEA:51912"/>
        <dbReference type="Rhea" id="RHEA-COMP:13257"/>
        <dbReference type="Rhea" id="RHEA-COMP:13258"/>
        <dbReference type="ChEBI" id="CHEBI:15378"/>
        <dbReference type="ChEBI" id="CHEBI:29985"/>
        <dbReference type="ChEBI" id="CHEBI:30616"/>
        <dbReference type="ChEBI" id="CHEBI:43474"/>
        <dbReference type="ChEBI" id="CHEBI:136572"/>
        <dbReference type="ChEBI" id="CHEBI:456216"/>
        <dbReference type="EC" id="6.3.2.17"/>
    </reaction>
</comment>
<dbReference type="KEGG" id="fls:GLV81_10635"/>
<dbReference type="Gene3D" id="3.90.190.20">
    <property type="entry name" value="Mur ligase, C-terminal domain"/>
    <property type="match status" value="1"/>
</dbReference>
<dbReference type="SUPFAM" id="SSF53623">
    <property type="entry name" value="MurD-like peptide ligases, catalytic domain"/>
    <property type="match status" value="1"/>
</dbReference>
<comment type="similarity">
    <text evidence="5 22">Belongs to the folylpolyglutamate synthase family.</text>
</comment>
<dbReference type="GO" id="GO:0004326">
    <property type="term" value="F:tetrahydrofolylpolyglutamate synthase activity"/>
    <property type="evidence" value="ECO:0007669"/>
    <property type="project" value="UniProtKB-EC"/>
</dbReference>
<evidence type="ECO:0000256" key="7">
    <source>
        <dbReference type="ARBA" id="ARBA00013025"/>
    </source>
</evidence>
<dbReference type="PIRSF" id="PIRSF001563">
    <property type="entry name" value="Folylpolyglu_synth"/>
    <property type="match status" value="1"/>
</dbReference>
<comment type="pathway">
    <text evidence="3">Cofactor biosynthesis; tetrahydrofolate biosynthesis; 7,8-dihydrofolate from 2-amino-4-hydroxy-6-hydroxymethyl-7,8-dihydropteridine diphosphate and 4-aminobenzoate: step 2/2.</text>
</comment>